<dbReference type="Gene3D" id="3.30.365.10">
    <property type="entry name" value="Aldehyde oxidase/xanthine dehydrogenase, molybdopterin binding domain"/>
    <property type="match status" value="4"/>
</dbReference>
<dbReference type="InterPro" id="IPR052516">
    <property type="entry name" value="N-heterocyclic_Hydroxylase"/>
</dbReference>
<feature type="domain" description="Aldehyde oxidase/xanthine dehydrogenase a/b hammerhead" evidence="1">
    <location>
        <begin position="240"/>
        <end position="320"/>
    </location>
</feature>
<accession>A0A1H0DG93</accession>
<dbReference type="InterPro" id="IPR006311">
    <property type="entry name" value="TAT_signal"/>
</dbReference>
<dbReference type="PANTHER" id="PTHR47495:SF2">
    <property type="entry name" value="ALDEHYDE DEHYDROGENASE"/>
    <property type="match status" value="1"/>
</dbReference>
<protein>
    <submittedName>
        <fullName evidence="2">Isoquinoline 1-oxidoreductase, beta subunit</fullName>
    </submittedName>
</protein>
<name>A0A1H0DG93_9HYPH</name>
<evidence type="ECO:0000313" key="2">
    <source>
        <dbReference type="EMBL" id="SDN69128.1"/>
    </source>
</evidence>
<dbReference type="PANTHER" id="PTHR47495">
    <property type="entry name" value="ALDEHYDE DEHYDROGENASE"/>
    <property type="match status" value="1"/>
</dbReference>
<dbReference type="InterPro" id="IPR008274">
    <property type="entry name" value="AldOxase/xan_DH_MoCoBD1"/>
</dbReference>
<dbReference type="InterPro" id="IPR037165">
    <property type="entry name" value="AldOxase/xan_DH_Mopterin-bd_sf"/>
</dbReference>
<dbReference type="InterPro" id="IPR012368">
    <property type="entry name" value="OxRdtase_Mopterin-bd_su_IorB"/>
</dbReference>
<dbReference type="InterPro" id="IPR000674">
    <property type="entry name" value="Ald_Oxase/Xan_DH_a/b"/>
</dbReference>
<gene>
    <name evidence="2" type="ORF">SAMN05192530_101766</name>
</gene>
<dbReference type="STRING" id="1166073.SAMN05192530_101766"/>
<dbReference type="EMBL" id="FNIT01000001">
    <property type="protein sequence ID" value="SDN69128.1"/>
    <property type="molecule type" value="Genomic_DNA"/>
</dbReference>
<sequence length="774" mass="82151">MANRLSRRSFLLTGAALGGTALVAAVGGIGYLSTVDVDGLTGWADGEHAVLNAFLTIHDDGRIVVQVPRAEMGQGIHTGLAMLVAEELDVPLDNRVSVVFPAEPHPAYSTWTNVLQVRPEEASGPVVWMARRVLGQLGFINTGASGSTMAMWHPMRVAGASARHMLMQAGATRLAVPIDELTTGDGFVRHTSSGRSLSYGELARDAAVLTPPDDIMLKPADQWRLIGRSQPRVDLPAKVRGEPVFGMDVRLPGMLFAAIRHAPVFGAKVERIRNEAAVRDQAGVIDLAILNGRHVAIVADSWWRAEQVAWQLNVEWMRTEADTASSAALSTRLLDALVADDPYEHLVEGDVDAALDDPAASIVEAAYQVPFVAHACMEPLNATVLLRDDGTAEAWVPSQGSINIRVGVGTGMGWAGVEPSAITCNVTMNGGAFGRRSDQDVVTEAAYLAARHPGRPVKLIWSREEDVARGLFRSHAAARLRAALDADGLPVAYDARVAAQSVIQSVAARNLPLNPGADGDRLTTEGLEKAHYAIPARRVRSRNVASHMPIGLWRSNGYAFNTFFSESFVDECAAAAGADPLGYRRMLLRDRPRHLAVLERAATLAGWGTPMAPGRGRGIAIEDCYQSVVAQVAEVTVAPDGEVRVDHVYCAVDVGTVINPDAVVAQMEGGIVFGATTALMSAITVEDGAVVESNFHDFPVQRIANAPRVTVAIIDSPLAPGGAGEPGVVPVAAAIGNAIFAATGRRLRTLPFARTDTIGVRRTRSVLSGTAPAT</sequence>
<keyword evidence="3" id="KW-1185">Reference proteome</keyword>
<dbReference type="RefSeq" id="WP_090669611.1">
    <property type="nucleotide sequence ID" value="NZ_FNIT01000001.1"/>
</dbReference>
<organism evidence="2 3">
    <name type="scientific">Aureimonas jatrophae</name>
    <dbReference type="NCBI Taxonomy" id="1166073"/>
    <lineage>
        <taxon>Bacteria</taxon>
        <taxon>Pseudomonadati</taxon>
        <taxon>Pseudomonadota</taxon>
        <taxon>Alphaproteobacteria</taxon>
        <taxon>Hyphomicrobiales</taxon>
        <taxon>Aurantimonadaceae</taxon>
        <taxon>Aureimonas</taxon>
    </lineage>
</organism>
<dbReference type="Pfam" id="PF20256">
    <property type="entry name" value="MoCoBD_2"/>
    <property type="match status" value="2"/>
</dbReference>
<dbReference type="GO" id="GO:0016491">
    <property type="term" value="F:oxidoreductase activity"/>
    <property type="evidence" value="ECO:0007669"/>
    <property type="project" value="InterPro"/>
</dbReference>
<dbReference type="Gene3D" id="3.90.1170.50">
    <property type="entry name" value="Aldehyde oxidase/xanthine dehydrogenase, a/b hammerhead"/>
    <property type="match status" value="1"/>
</dbReference>
<dbReference type="InterPro" id="IPR046867">
    <property type="entry name" value="AldOxase/xan_DH_MoCoBD2"/>
</dbReference>
<proteinExistence type="predicted"/>
<dbReference type="OrthoDB" id="9767994at2"/>
<dbReference type="PIRSF" id="PIRSF036389">
    <property type="entry name" value="IOR_B"/>
    <property type="match status" value="1"/>
</dbReference>
<reference evidence="2 3" key="1">
    <citation type="submission" date="2016-10" db="EMBL/GenBank/DDBJ databases">
        <authorList>
            <person name="de Groot N.N."/>
        </authorList>
    </citation>
    <scope>NUCLEOTIDE SEQUENCE [LARGE SCALE GENOMIC DNA]</scope>
    <source>
        <strain evidence="3">L7-484,KACC 16230,DSM 25025</strain>
    </source>
</reference>
<dbReference type="AlphaFoldDB" id="A0A1H0DG93"/>
<dbReference type="Pfam" id="PF02738">
    <property type="entry name" value="MoCoBD_1"/>
    <property type="match status" value="1"/>
</dbReference>
<dbReference type="PROSITE" id="PS51318">
    <property type="entry name" value="TAT"/>
    <property type="match status" value="1"/>
</dbReference>
<dbReference type="SMART" id="SM01008">
    <property type="entry name" value="Ald_Xan_dh_C"/>
    <property type="match status" value="1"/>
</dbReference>
<evidence type="ECO:0000313" key="3">
    <source>
        <dbReference type="Proteomes" id="UP000198793"/>
    </source>
</evidence>
<dbReference type="Proteomes" id="UP000198793">
    <property type="component" value="Unassembled WGS sequence"/>
</dbReference>
<dbReference type="SUPFAM" id="SSF56003">
    <property type="entry name" value="Molybdenum cofactor-binding domain"/>
    <property type="match status" value="2"/>
</dbReference>
<evidence type="ECO:0000259" key="1">
    <source>
        <dbReference type="SMART" id="SM01008"/>
    </source>
</evidence>